<reference evidence="9 10" key="1">
    <citation type="submission" date="2020-06" db="EMBL/GenBank/DDBJ databases">
        <title>Rheinheimera sp. nov., a marine bacterium isolated from coastal.</title>
        <authorList>
            <person name="Yu Q."/>
            <person name="Qi Y."/>
            <person name="Pu J."/>
        </authorList>
    </citation>
    <scope>NUCLEOTIDE SEQUENCE [LARGE SCALE GENOMIC DNA]</scope>
    <source>
        <strain evidence="9 10">YQF-2</strain>
    </source>
</reference>
<keyword evidence="10" id="KW-1185">Reference proteome</keyword>
<dbReference type="InterPro" id="IPR029058">
    <property type="entry name" value="AB_hydrolase_fold"/>
</dbReference>
<dbReference type="GO" id="GO:0045493">
    <property type="term" value="P:xylan catabolic process"/>
    <property type="evidence" value="ECO:0007669"/>
    <property type="project" value="UniProtKB-KW"/>
</dbReference>
<keyword evidence="3" id="KW-0858">Xylan degradation</keyword>
<evidence type="ECO:0000256" key="3">
    <source>
        <dbReference type="ARBA" id="ARBA00022651"/>
    </source>
</evidence>
<feature type="domain" description="AB hydrolase-1" evidence="8">
    <location>
        <begin position="315"/>
        <end position="588"/>
    </location>
</feature>
<evidence type="ECO:0000256" key="7">
    <source>
        <dbReference type="ARBA" id="ARBA00023326"/>
    </source>
</evidence>
<dbReference type="Gene3D" id="3.40.50.1820">
    <property type="entry name" value="alpha/beta hydrolase"/>
    <property type="match status" value="2"/>
</dbReference>
<keyword evidence="7" id="KW-0624">Polysaccharide degradation</keyword>
<keyword evidence="6" id="KW-0119">Carbohydrate metabolism</keyword>
<dbReference type="Pfam" id="PF12697">
    <property type="entry name" value="Abhydrolase_6"/>
    <property type="match status" value="1"/>
</dbReference>
<evidence type="ECO:0000313" key="10">
    <source>
        <dbReference type="Proteomes" id="UP000523161"/>
    </source>
</evidence>
<evidence type="ECO:0000256" key="5">
    <source>
        <dbReference type="ARBA" id="ARBA00022801"/>
    </source>
</evidence>
<dbReference type="InterPro" id="IPR043595">
    <property type="entry name" value="FaeB/C/D"/>
</dbReference>
<gene>
    <name evidence="9" type="ORF">HRH59_04110</name>
</gene>
<dbReference type="PANTHER" id="PTHR38050:SF2">
    <property type="entry name" value="FERULOYL ESTERASE C-RELATED"/>
    <property type="match status" value="1"/>
</dbReference>
<evidence type="ECO:0000313" key="9">
    <source>
        <dbReference type="EMBL" id="NRQ41755.1"/>
    </source>
</evidence>
<evidence type="ECO:0000256" key="6">
    <source>
        <dbReference type="ARBA" id="ARBA00023277"/>
    </source>
</evidence>
<dbReference type="PANTHER" id="PTHR38050">
    <property type="match status" value="1"/>
</dbReference>
<sequence>MKPHIKTIAAIIMLLTLQSCQSSDKKQDDTNATDQTQLIQLGGRKYWLALPDNYQPANSYKLLLAFHHSGGRGKEMQSLSQFDKISNDYIVAYPESEQVEWNEGCECNIAHRLGADDLGFTSNMIAEIQQRHNVTPGEVYAAGYSQGGLFVQNLACNLPHAFKAVAVVAAPMSIQLASSCAPTQPVSMMMVHGTADPVLPYNGMVHSNFGLISSPDAIALLAEKNSSLPYVLQKSLHANVNLSSYHNGKQKFQLFSIKDGGHNWQFDGFDTSRKILNFFATVEQAELPEHSQLVSTEQGQFHVRAMGLNNPGPAVVLLAGPNYNYHSDSAWFAALQPLLAQQYRVYSIDRLGNAFSSIADTLSYRRFADDLAAVLQQLEEEQVTLVSFSSAGISARWFYQQYQQQFDIKAMLYIDPDIPLPHSLSLYQGYPADWYLENLPALLPHLAAGNWTDRTKEKLETEYSEIKQLVAGHDVQVDWTYFEQIMQLRLLIPQQQARAREIAAYIADLDGYAALPMVTSIPVSVIDSDFEQLQIEQAANEPELAAALLQWQQEGSSWSAEQASLSNGQYIALADSDHLVPLQQPQQIKSALDWLFNQMQLP</sequence>
<dbReference type="GO" id="GO:0005576">
    <property type="term" value="C:extracellular region"/>
    <property type="evidence" value="ECO:0007669"/>
    <property type="project" value="UniProtKB-SubCell"/>
</dbReference>
<comment type="subcellular location">
    <subcellularLocation>
        <location evidence="1">Secreted</location>
    </subcellularLocation>
</comment>
<dbReference type="EMBL" id="JABSOD010000003">
    <property type="protein sequence ID" value="NRQ41755.1"/>
    <property type="molecule type" value="Genomic_DNA"/>
</dbReference>
<dbReference type="RefSeq" id="WP_173500004.1">
    <property type="nucleotide sequence ID" value="NZ_JABSOD010000003.1"/>
</dbReference>
<dbReference type="AlphaFoldDB" id="A0A7Y5ANR3"/>
<evidence type="ECO:0000259" key="8">
    <source>
        <dbReference type="Pfam" id="PF12697"/>
    </source>
</evidence>
<proteinExistence type="predicted"/>
<dbReference type="InterPro" id="IPR000073">
    <property type="entry name" value="AB_hydrolase_1"/>
</dbReference>
<organism evidence="9 10">
    <name type="scientific">Rheinheimera lutimaris</name>
    <dbReference type="NCBI Taxonomy" id="2740584"/>
    <lineage>
        <taxon>Bacteria</taxon>
        <taxon>Pseudomonadati</taxon>
        <taxon>Pseudomonadota</taxon>
        <taxon>Gammaproteobacteria</taxon>
        <taxon>Chromatiales</taxon>
        <taxon>Chromatiaceae</taxon>
        <taxon>Rheinheimera</taxon>
    </lineage>
</organism>
<comment type="caution">
    <text evidence="9">The sequence shown here is derived from an EMBL/GenBank/DDBJ whole genome shotgun (WGS) entry which is preliminary data.</text>
</comment>
<keyword evidence="2" id="KW-0964">Secreted</keyword>
<accession>A0A7Y5ANR3</accession>
<keyword evidence="5 9" id="KW-0378">Hydrolase</keyword>
<name>A0A7Y5ANR3_9GAMM</name>
<evidence type="ECO:0000256" key="4">
    <source>
        <dbReference type="ARBA" id="ARBA00022729"/>
    </source>
</evidence>
<keyword evidence="4" id="KW-0732">Signal</keyword>
<dbReference type="GO" id="GO:0030600">
    <property type="term" value="F:feruloyl esterase activity"/>
    <property type="evidence" value="ECO:0007669"/>
    <property type="project" value="InterPro"/>
</dbReference>
<dbReference type="Proteomes" id="UP000523161">
    <property type="component" value="Unassembled WGS sequence"/>
</dbReference>
<evidence type="ECO:0000256" key="2">
    <source>
        <dbReference type="ARBA" id="ARBA00022525"/>
    </source>
</evidence>
<dbReference type="PROSITE" id="PS51257">
    <property type="entry name" value="PROKAR_LIPOPROTEIN"/>
    <property type="match status" value="1"/>
</dbReference>
<protein>
    <submittedName>
        <fullName evidence="9">Alpha/beta hydrolase</fullName>
    </submittedName>
</protein>
<dbReference type="SUPFAM" id="SSF53474">
    <property type="entry name" value="alpha/beta-Hydrolases"/>
    <property type="match status" value="2"/>
</dbReference>
<evidence type="ECO:0000256" key="1">
    <source>
        <dbReference type="ARBA" id="ARBA00004613"/>
    </source>
</evidence>